<reference evidence="10 11" key="1">
    <citation type="journal article" date="2015" name="Microbiome">
        <title>Genomic resolution of linkages in carbon, nitrogen, and sulfur cycling among widespread estuary sediment bacteria.</title>
        <authorList>
            <person name="Baker B.J."/>
            <person name="Lazar C.S."/>
            <person name="Teske A.P."/>
            <person name="Dick G.J."/>
        </authorList>
    </citation>
    <scope>NUCLEOTIDE SEQUENCE [LARGE SCALE GENOMIC DNA]</scope>
    <source>
        <strain evidence="10">DG_56</strain>
    </source>
</reference>
<dbReference type="Gene3D" id="3.40.50.720">
    <property type="entry name" value="NAD(P)-binding Rossmann-like Domain"/>
    <property type="match status" value="1"/>
</dbReference>
<keyword evidence="5 7" id="KW-0560">Oxidoreductase</keyword>
<feature type="binding site" evidence="7">
    <location>
        <position position="229"/>
    </location>
    <ligand>
        <name>substrate</name>
    </ligand>
</feature>
<feature type="domain" description="Glucose-6-phosphate dehydrogenase C-terminal" evidence="9">
    <location>
        <begin position="202"/>
        <end position="492"/>
    </location>
</feature>
<keyword evidence="6 7" id="KW-0119">Carbohydrate metabolism</keyword>
<dbReference type="Pfam" id="PF02781">
    <property type="entry name" value="G6PD_C"/>
    <property type="match status" value="1"/>
</dbReference>
<dbReference type="InterPro" id="IPR019796">
    <property type="entry name" value="G6P_DH_AS"/>
</dbReference>
<evidence type="ECO:0000259" key="9">
    <source>
        <dbReference type="Pfam" id="PF02781"/>
    </source>
</evidence>
<dbReference type="PROSITE" id="PS00069">
    <property type="entry name" value="G6P_DEHYDROGENASE"/>
    <property type="match status" value="1"/>
</dbReference>
<proteinExistence type="inferred from homology"/>
<accession>A0A0S7XR79</accession>
<dbReference type="InterPro" id="IPR036291">
    <property type="entry name" value="NAD(P)-bd_dom_sf"/>
</dbReference>
<dbReference type="InterPro" id="IPR022674">
    <property type="entry name" value="G6P_DH_NAD-bd"/>
</dbReference>
<evidence type="ECO:0000256" key="7">
    <source>
        <dbReference type="HAMAP-Rule" id="MF_00966"/>
    </source>
</evidence>
<evidence type="ECO:0000259" key="8">
    <source>
        <dbReference type="Pfam" id="PF00479"/>
    </source>
</evidence>
<feature type="binding site" evidence="7">
    <location>
        <position position="248"/>
    </location>
    <ligand>
        <name>substrate</name>
    </ligand>
</feature>
<dbReference type="GO" id="GO:0006006">
    <property type="term" value="P:glucose metabolic process"/>
    <property type="evidence" value="ECO:0007669"/>
    <property type="project" value="UniProtKB-KW"/>
</dbReference>
<feature type="domain" description="Glucose-6-phosphate dehydrogenase NAD-binding" evidence="8">
    <location>
        <begin position="16"/>
        <end position="200"/>
    </location>
</feature>
<dbReference type="SUPFAM" id="SSF55347">
    <property type="entry name" value="Glyceraldehyde-3-phosphate dehydrogenase-like, C-terminal domain"/>
    <property type="match status" value="1"/>
</dbReference>
<dbReference type="PIRSF" id="PIRSF000110">
    <property type="entry name" value="G6PD"/>
    <property type="match status" value="1"/>
</dbReference>
<sequence length="494" mass="56026">MASAWEAGRPEPCAFVILGASGHLARRKLLPALYNLALDDALPERIAIVGYGRSKLSRDQFIASMRESASQHSRRPVTEAHWQRLAAVLEYIPGEYGGPQALAGLREALKDIDRRYGTEGNRLLYFGTPPSVFEPIALSLRDAGLVCAPRSRRWCRVIVEKPFGRDLESALRLDETLAQTFDESQIYRIDHYLGKETVQNLLVFRFANMIFEPIWNRNYVDEVQITVAEDVGIEGRGQFYEETGVLRDMIQSHVLQLLALVGLEAPVDWQPESLRDQRVQVLRSIRPVVPGDISDSVVVGQYRGYRREPNVAPNSVTPTYAALRLFIDNWRWQGVPFYLRAGKRLAKRVTEVTVVFRCIPVCLFRERDVCQMIDPNVLALRIQPDEGIHLRFGAKLPGRPLRIANVTMDFDYYSAFGAEPPEAYERLLLDCLRGDPSLFTRHDSMQASWRVITPILGALEQHPPADFPNYEPGSWGPAAAGELLRRDHHSWRAL</sequence>
<evidence type="ECO:0000256" key="3">
    <source>
        <dbReference type="ARBA" id="ARBA00022526"/>
    </source>
</evidence>
<dbReference type="PANTHER" id="PTHR23429">
    <property type="entry name" value="GLUCOSE-6-PHOSPHATE 1-DEHYDROGENASE G6PD"/>
    <property type="match status" value="1"/>
</dbReference>
<dbReference type="GO" id="GO:0050661">
    <property type="term" value="F:NADP binding"/>
    <property type="evidence" value="ECO:0007669"/>
    <property type="project" value="UniProtKB-UniRule"/>
</dbReference>
<feature type="binding site" evidence="7">
    <location>
        <position position="161"/>
    </location>
    <ligand>
        <name>NADP(+)</name>
        <dbReference type="ChEBI" id="CHEBI:58349"/>
    </ligand>
</feature>
<dbReference type="PRINTS" id="PR00079">
    <property type="entry name" value="G6PDHDRGNASE"/>
</dbReference>
<comment type="similarity">
    <text evidence="2 7">Belongs to the glucose-6-phosphate dehydrogenase family.</text>
</comment>
<feature type="binding site" evidence="7">
    <location>
        <position position="191"/>
    </location>
    <ligand>
        <name>substrate</name>
    </ligand>
</feature>
<gene>
    <name evidence="7" type="primary">zwf</name>
    <name evidence="10" type="ORF">AMK68_01370</name>
</gene>
<comment type="caution">
    <text evidence="10">The sequence shown here is derived from an EMBL/GenBank/DDBJ whole genome shotgun (WGS) entry which is preliminary data.</text>
</comment>
<name>A0A0S7XR79_9BACT</name>
<evidence type="ECO:0000256" key="2">
    <source>
        <dbReference type="ARBA" id="ARBA00009975"/>
    </source>
</evidence>
<dbReference type="SUPFAM" id="SSF51735">
    <property type="entry name" value="NAD(P)-binding Rossmann-fold domains"/>
    <property type="match status" value="1"/>
</dbReference>
<dbReference type="PATRIC" id="fig|1704032.3.peg.1198"/>
<comment type="function">
    <text evidence="7">Catalyzes the oxidation of glucose 6-phosphate to 6-phosphogluconolactone.</text>
</comment>
<dbReference type="Proteomes" id="UP000052020">
    <property type="component" value="Unassembled WGS sequence"/>
</dbReference>
<keyword evidence="3 7" id="KW-0313">Glucose metabolism</keyword>
<dbReference type="InterPro" id="IPR001282">
    <property type="entry name" value="G6P_DH"/>
</dbReference>
<dbReference type="EC" id="1.1.1.49" evidence="7"/>
<evidence type="ECO:0000313" key="11">
    <source>
        <dbReference type="Proteomes" id="UP000052020"/>
    </source>
</evidence>
<protein>
    <recommendedName>
        <fullName evidence="7">Glucose-6-phosphate 1-dehydrogenase</fullName>
        <shortName evidence="7">G6PD</shortName>
        <ecNumber evidence="7">1.1.1.49</ecNumber>
    </recommendedName>
</protein>
<dbReference type="NCBIfam" id="TIGR00871">
    <property type="entry name" value="zwf"/>
    <property type="match status" value="1"/>
</dbReference>
<dbReference type="AlphaFoldDB" id="A0A0S7XR79"/>
<dbReference type="Gene3D" id="3.30.360.10">
    <property type="entry name" value="Dihydrodipicolinate Reductase, domain 2"/>
    <property type="match status" value="1"/>
</dbReference>
<evidence type="ECO:0000256" key="4">
    <source>
        <dbReference type="ARBA" id="ARBA00022857"/>
    </source>
</evidence>
<feature type="active site" description="Proton acceptor" evidence="7">
    <location>
        <position position="253"/>
    </location>
</feature>
<comment type="caution">
    <text evidence="7">Lacks conserved residue(s) required for the propagation of feature annotation.</text>
</comment>
<feature type="binding site" evidence="7">
    <location>
        <position position="343"/>
    </location>
    <ligand>
        <name>substrate</name>
    </ligand>
</feature>
<feature type="binding site" evidence="7">
    <location>
        <position position="195"/>
    </location>
    <ligand>
        <name>substrate</name>
    </ligand>
</feature>
<dbReference type="EMBL" id="LIZY01000021">
    <property type="protein sequence ID" value="KPJ64553.1"/>
    <property type="molecule type" value="Genomic_DNA"/>
</dbReference>
<comment type="pathway">
    <text evidence="1 7">Carbohydrate degradation; pentose phosphate pathway; D-ribulose 5-phosphate from D-glucose 6-phosphate (oxidative stage): step 1/3.</text>
</comment>
<dbReference type="GO" id="GO:0009051">
    <property type="term" value="P:pentose-phosphate shunt, oxidative branch"/>
    <property type="evidence" value="ECO:0007669"/>
    <property type="project" value="TreeGrafter"/>
</dbReference>
<dbReference type="HAMAP" id="MF_00966">
    <property type="entry name" value="G6PD"/>
    <property type="match status" value="1"/>
</dbReference>
<evidence type="ECO:0000313" key="10">
    <source>
        <dbReference type="EMBL" id="KPJ64553.1"/>
    </source>
</evidence>
<dbReference type="UniPathway" id="UPA00115">
    <property type="reaction ID" value="UER00408"/>
</dbReference>
<keyword evidence="4 7" id="KW-0521">NADP</keyword>
<evidence type="ECO:0000256" key="5">
    <source>
        <dbReference type="ARBA" id="ARBA00023002"/>
    </source>
</evidence>
<feature type="binding site" evidence="7">
    <location>
        <position position="53"/>
    </location>
    <ligand>
        <name>NADP(+)</name>
        <dbReference type="ChEBI" id="CHEBI:58349"/>
    </ligand>
</feature>
<dbReference type="Pfam" id="PF00479">
    <property type="entry name" value="G6PD_N"/>
    <property type="match status" value="1"/>
</dbReference>
<evidence type="ECO:0000256" key="1">
    <source>
        <dbReference type="ARBA" id="ARBA00004937"/>
    </source>
</evidence>
<dbReference type="GO" id="GO:0005829">
    <property type="term" value="C:cytosol"/>
    <property type="evidence" value="ECO:0007669"/>
    <property type="project" value="TreeGrafter"/>
</dbReference>
<dbReference type="PANTHER" id="PTHR23429:SF0">
    <property type="entry name" value="GLUCOSE-6-PHOSPHATE 1-DEHYDROGENASE"/>
    <property type="match status" value="1"/>
</dbReference>
<dbReference type="GO" id="GO:0004345">
    <property type="term" value="F:glucose-6-phosphate dehydrogenase activity"/>
    <property type="evidence" value="ECO:0007669"/>
    <property type="project" value="UniProtKB-UniRule"/>
</dbReference>
<comment type="catalytic activity">
    <reaction evidence="7">
        <text>D-glucose 6-phosphate + NADP(+) = 6-phospho-D-glucono-1,5-lactone + NADPH + H(+)</text>
        <dbReference type="Rhea" id="RHEA:15841"/>
        <dbReference type="ChEBI" id="CHEBI:15378"/>
        <dbReference type="ChEBI" id="CHEBI:57783"/>
        <dbReference type="ChEBI" id="CHEBI:57955"/>
        <dbReference type="ChEBI" id="CHEBI:58349"/>
        <dbReference type="ChEBI" id="CHEBI:61548"/>
        <dbReference type="EC" id="1.1.1.49"/>
    </reaction>
</comment>
<dbReference type="InterPro" id="IPR022675">
    <property type="entry name" value="G6P_DH_C"/>
</dbReference>
<organism evidence="10 11">
    <name type="scientific">candidate division KD3-62 bacterium DG_56</name>
    <dbReference type="NCBI Taxonomy" id="1704032"/>
    <lineage>
        <taxon>Bacteria</taxon>
        <taxon>candidate division KD3-62</taxon>
    </lineage>
</organism>
<evidence type="ECO:0000256" key="6">
    <source>
        <dbReference type="ARBA" id="ARBA00023277"/>
    </source>
</evidence>